<reference evidence="2 3" key="1">
    <citation type="journal article" date="2016" name="Nat. Commun.">
        <title>Thousands of microbial genomes shed light on interconnected biogeochemical processes in an aquifer system.</title>
        <authorList>
            <person name="Anantharaman K."/>
            <person name="Brown C.T."/>
            <person name="Hug L.A."/>
            <person name="Sharon I."/>
            <person name="Castelle C.J."/>
            <person name="Probst A.J."/>
            <person name="Thomas B.C."/>
            <person name="Singh A."/>
            <person name="Wilkins M.J."/>
            <person name="Karaoz U."/>
            <person name="Brodie E.L."/>
            <person name="Williams K.H."/>
            <person name="Hubbard S.S."/>
            <person name="Banfield J.F."/>
        </authorList>
    </citation>
    <scope>NUCLEOTIDE SEQUENCE [LARGE SCALE GENOMIC DNA]</scope>
</reference>
<evidence type="ECO:0000313" key="2">
    <source>
        <dbReference type="EMBL" id="OGE99653.1"/>
    </source>
</evidence>
<proteinExistence type="predicted"/>
<evidence type="ECO:0000313" key="3">
    <source>
        <dbReference type="Proteomes" id="UP000177235"/>
    </source>
</evidence>
<dbReference type="EMBL" id="MFFF01000018">
    <property type="protein sequence ID" value="OGE99653.1"/>
    <property type="molecule type" value="Genomic_DNA"/>
</dbReference>
<feature type="signal peptide" evidence="1">
    <location>
        <begin position="1"/>
        <end position="25"/>
    </location>
</feature>
<name>A0A1F5QBS1_9BACT</name>
<evidence type="ECO:0000256" key="1">
    <source>
        <dbReference type="SAM" id="SignalP"/>
    </source>
</evidence>
<protein>
    <submittedName>
        <fullName evidence="2">Uncharacterized protein</fullName>
    </submittedName>
</protein>
<accession>A0A1F5QBS1</accession>
<keyword evidence="1" id="KW-0732">Signal</keyword>
<comment type="caution">
    <text evidence="2">The sequence shown here is derived from an EMBL/GenBank/DDBJ whole genome shotgun (WGS) entry which is preliminary data.</text>
</comment>
<organism evidence="2 3">
    <name type="scientific">Candidatus Doudnabacteria bacterium RIFCSPLOWO2_02_FULL_48_13</name>
    <dbReference type="NCBI Taxonomy" id="1817845"/>
    <lineage>
        <taxon>Bacteria</taxon>
        <taxon>Candidatus Doudnaibacteriota</taxon>
    </lineage>
</organism>
<dbReference type="Proteomes" id="UP000177235">
    <property type="component" value="Unassembled WGS sequence"/>
</dbReference>
<feature type="chain" id="PRO_5009520457" evidence="1">
    <location>
        <begin position="26"/>
        <end position="206"/>
    </location>
</feature>
<sequence length="206" mass="20727">MKEKWLLVPVVAVFAVLLSVSVVHAALTFTSTAVTSDGAITLTTGAVSTAVTVTYGINANAATTTDSLYVGGVLQHTGGTASGTALVIGGDVPVFRSAANTLKVQGTIALQNSETIGNSTNNVVFVNSTSVVAATSSATTTPGLWVSKQAGTASTTTLQIGGMDENGETHSGKSCIQMWRGNRPSKVYLDAAGTALVVAVGTCSDT</sequence>
<dbReference type="AlphaFoldDB" id="A0A1F5QBS1"/>
<gene>
    <name evidence="2" type="ORF">A3J05_00475</name>
</gene>